<proteinExistence type="predicted"/>
<sequence>MYDSDRNIYSHELISQNVEIQQRTMMKLLNYSPRWYRNMQSYRHVNSLVRLDAYKDGTVCGPKPLDGWQLKKWEGWMQELCCLDKSWRRIYMLERLISNRARAMGVDVSPLLQHPPEKRRLNWVEQKRVSEMLDATTERLKGILKDMKQQADAARSTTTICKAE</sequence>
<reference evidence="1" key="1">
    <citation type="submission" date="2014-09" db="EMBL/GenBank/DDBJ databases">
        <authorList>
            <person name="Magalhaes I.L.F."/>
            <person name="Oliveira U."/>
            <person name="Santos F.R."/>
            <person name="Vidigal T.H.D.A."/>
            <person name="Brescovit A.D."/>
            <person name="Santos A.J."/>
        </authorList>
    </citation>
    <scope>NUCLEOTIDE SEQUENCE</scope>
    <source>
        <tissue evidence="1">Shoot tissue taken approximately 20 cm above the soil surface</tissue>
    </source>
</reference>
<accession>A0A0A9C685</accession>
<dbReference type="EMBL" id="GBRH01228975">
    <property type="protein sequence ID" value="JAD68920.1"/>
    <property type="molecule type" value="Transcribed_RNA"/>
</dbReference>
<name>A0A0A9C685_ARUDO</name>
<protein>
    <submittedName>
        <fullName evidence="1">Uncharacterized protein</fullName>
    </submittedName>
</protein>
<organism evidence="1">
    <name type="scientific">Arundo donax</name>
    <name type="common">Giant reed</name>
    <name type="synonym">Donax arundinaceus</name>
    <dbReference type="NCBI Taxonomy" id="35708"/>
    <lineage>
        <taxon>Eukaryota</taxon>
        <taxon>Viridiplantae</taxon>
        <taxon>Streptophyta</taxon>
        <taxon>Embryophyta</taxon>
        <taxon>Tracheophyta</taxon>
        <taxon>Spermatophyta</taxon>
        <taxon>Magnoliopsida</taxon>
        <taxon>Liliopsida</taxon>
        <taxon>Poales</taxon>
        <taxon>Poaceae</taxon>
        <taxon>PACMAD clade</taxon>
        <taxon>Arundinoideae</taxon>
        <taxon>Arundineae</taxon>
        <taxon>Arundo</taxon>
    </lineage>
</organism>
<dbReference type="AlphaFoldDB" id="A0A0A9C685"/>
<evidence type="ECO:0000313" key="1">
    <source>
        <dbReference type="EMBL" id="JAD68920.1"/>
    </source>
</evidence>
<reference evidence="1" key="2">
    <citation type="journal article" date="2015" name="Data Brief">
        <title>Shoot transcriptome of the giant reed, Arundo donax.</title>
        <authorList>
            <person name="Barrero R.A."/>
            <person name="Guerrero F.D."/>
            <person name="Moolhuijzen P."/>
            <person name="Goolsby J.A."/>
            <person name="Tidwell J."/>
            <person name="Bellgard S.E."/>
            <person name="Bellgard M.I."/>
        </authorList>
    </citation>
    <scope>NUCLEOTIDE SEQUENCE</scope>
    <source>
        <tissue evidence="1">Shoot tissue taken approximately 20 cm above the soil surface</tissue>
    </source>
</reference>